<reference evidence="1 2" key="1">
    <citation type="journal article" date="2013" name="Genome Announc.">
        <title>Draft Genome Sequence of Rhodococcus rhodnii Strain LMG5362, a Symbiont of Rhodnius prolixus (Hemiptera, Reduviidae, Triatominae), the Principle Vector of Trypanosoma cruzi.</title>
        <authorList>
            <person name="Pachebat J.A."/>
            <person name="van Keulen G."/>
            <person name="Whitten M.M."/>
            <person name="Girdwood S."/>
            <person name="Del Sol R."/>
            <person name="Dyson P.J."/>
            <person name="Facey P.D."/>
        </authorList>
    </citation>
    <scope>NUCLEOTIDE SEQUENCE [LARGE SCALE GENOMIC DNA]</scope>
    <source>
        <strain evidence="1 2">LMG 5362</strain>
    </source>
</reference>
<dbReference type="PATRIC" id="fig|1273125.3.peg.3184"/>
<evidence type="ECO:0000313" key="1">
    <source>
        <dbReference type="EMBL" id="EOM75547.1"/>
    </source>
</evidence>
<organism evidence="1 2">
    <name type="scientific">Rhodococcus rhodnii LMG 5362</name>
    <dbReference type="NCBI Taxonomy" id="1273125"/>
    <lineage>
        <taxon>Bacteria</taxon>
        <taxon>Bacillati</taxon>
        <taxon>Actinomycetota</taxon>
        <taxon>Actinomycetes</taxon>
        <taxon>Mycobacteriales</taxon>
        <taxon>Nocardiaceae</taxon>
        <taxon>Rhodococcus</taxon>
    </lineage>
</organism>
<gene>
    <name evidence="1" type="ORF">Rrhod_3345</name>
</gene>
<protein>
    <submittedName>
        <fullName evidence="1">Uncharacterized protein</fullName>
    </submittedName>
</protein>
<accession>R7WJR9</accession>
<keyword evidence="2" id="KW-1185">Reference proteome</keyword>
<comment type="caution">
    <text evidence="1">The sequence shown here is derived from an EMBL/GenBank/DDBJ whole genome shotgun (WGS) entry which is preliminary data.</text>
</comment>
<dbReference type="Proteomes" id="UP000013525">
    <property type="component" value="Unassembled WGS sequence"/>
</dbReference>
<sequence>MWAAAMLRTGIAADADGRARAHARARSSARVLGERGGMPAGM</sequence>
<dbReference type="EMBL" id="APMY01000095">
    <property type="protein sequence ID" value="EOM75547.1"/>
    <property type="molecule type" value="Genomic_DNA"/>
</dbReference>
<proteinExistence type="predicted"/>
<name>R7WJR9_9NOCA</name>
<evidence type="ECO:0000313" key="2">
    <source>
        <dbReference type="Proteomes" id="UP000013525"/>
    </source>
</evidence>
<dbReference type="AlphaFoldDB" id="R7WJR9"/>